<accession>A0ABD0VYR7</accession>
<dbReference type="EMBL" id="JAGEUA010000010">
    <property type="protein sequence ID" value="KAL0963394.1"/>
    <property type="molecule type" value="Genomic_DNA"/>
</dbReference>
<gene>
    <name evidence="1" type="ORF">UPYG_G00305790</name>
</gene>
<sequence length="124" mass="13081">MLEGSEGSWGFSFLMRFACFSLMRFSFSLVVGGGDSLRRSLVEGSSCSGHRADTGWLVEMGKGSPWLSKVTRASTKSVSSRASSDHDEWVVAAAAGDLEELEVALAGVASCGGFCGLQEVRGSF</sequence>
<organism evidence="1 2">
    <name type="scientific">Umbra pygmaea</name>
    <name type="common">Eastern mudminnow</name>
    <dbReference type="NCBI Taxonomy" id="75934"/>
    <lineage>
        <taxon>Eukaryota</taxon>
        <taxon>Metazoa</taxon>
        <taxon>Chordata</taxon>
        <taxon>Craniata</taxon>
        <taxon>Vertebrata</taxon>
        <taxon>Euteleostomi</taxon>
        <taxon>Actinopterygii</taxon>
        <taxon>Neopterygii</taxon>
        <taxon>Teleostei</taxon>
        <taxon>Protacanthopterygii</taxon>
        <taxon>Esociformes</taxon>
        <taxon>Umbridae</taxon>
        <taxon>Umbra</taxon>
    </lineage>
</organism>
<protein>
    <recommendedName>
        <fullName evidence="3">Secreted protein</fullName>
    </recommendedName>
</protein>
<evidence type="ECO:0000313" key="2">
    <source>
        <dbReference type="Proteomes" id="UP001557470"/>
    </source>
</evidence>
<reference evidence="1 2" key="1">
    <citation type="submission" date="2024-06" db="EMBL/GenBank/DDBJ databases">
        <authorList>
            <person name="Pan Q."/>
            <person name="Wen M."/>
            <person name="Jouanno E."/>
            <person name="Zahm M."/>
            <person name="Klopp C."/>
            <person name="Cabau C."/>
            <person name="Louis A."/>
            <person name="Berthelot C."/>
            <person name="Parey E."/>
            <person name="Roest Crollius H."/>
            <person name="Montfort J."/>
            <person name="Robinson-Rechavi M."/>
            <person name="Bouchez O."/>
            <person name="Lampietro C."/>
            <person name="Lopez Roques C."/>
            <person name="Donnadieu C."/>
            <person name="Postlethwait J."/>
            <person name="Bobe J."/>
            <person name="Verreycken H."/>
            <person name="Guiguen Y."/>
        </authorList>
    </citation>
    <scope>NUCLEOTIDE SEQUENCE [LARGE SCALE GENOMIC DNA]</scope>
    <source>
        <strain evidence="1">Up_M1</strain>
        <tissue evidence="1">Testis</tissue>
    </source>
</reference>
<name>A0ABD0VYR7_UMBPY</name>
<comment type="caution">
    <text evidence="1">The sequence shown here is derived from an EMBL/GenBank/DDBJ whole genome shotgun (WGS) entry which is preliminary data.</text>
</comment>
<evidence type="ECO:0008006" key="3">
    <source>
        <dbReference type="Google" id="ProtNLM"/>
    </source>
</evidence>
<evidence type="ECO:0000313" key="1">
    <source>
        <dbReference type="EMBL" id="KAL0963394.1"/>
    </source>
</evidence>
<dbReference type="Proteomes" id="UP001557470">
    <property type="component" value="Unassembled WGS sequence"/>
</dbReference>
<keyword evidence="2" id="KW-1185">Reference proteome</keyword>
<proteinExistence type="predicted"/>
<dbReference type="AlphaFoldDB" id="A0ABD0VYR7"/>